<dbReference type="InterPro" id="IPR008949">
    <property type="entry name" value="Isoprenoid_synthase_dom_sf"/>
</dbReference>
<dbReference type="GO" id="GO:0016765">
    <property type="term" value="F:transferase activity, transferring alkyl or aryl (other than methyl) groups"/>
    <property type="evidence" value="ECO:0007669"/>
    <property type="project" value="UniProtKB-ARBA"/>
</dbReference>
<name>A0A918TFL5_STRCJ</name>
<sequence length="302" mass="33395">MHLWSRTLTAAGIHEPLLRDDYTQQRKTVSAYRRNAYLAVRLLLPPPIVPHVIAATAFMHHTDVQAEARPSDAAGIDPLSTWEEQVHTALTGGDSSHPVLRPLVHTLSRHPGLREHVERFLAGAPLDRDFTGFADEAAYQRYVDGYSLPAFMVVACLILAPDADPRESRALCRSYIDGSQRLDFVNDLAEDLGHGRLTLPEETLKQYEVSRTGLERGLDSPATRALLQGLLRQSREDLLASRPLPRLAPPAHRAFVRAFVTLEGLTNDAALAKSTAVLRGPARPAPRAALGVLAREYRRRGH</sequence>
<dbReference type="SUPFAM" id="SSF48576">
    <property type="entry name" value="Terpenoid synthases"/>
    <property type="match status" value="1"/>
</dbReference>
<dbReference type="AlphaFoldDB" id="A0A918TFL5"/>
<gene>
    <name evidence="1" type="ORF">GCM10010507_21500</name>
</gene>
<dbReference type="Proteomes" id="UP000646244">
    <property type="component" value="Unassembled WGS sequence"/>
</dbReference>
<dbReference type="Gene3D" id="1.10.600.10">
    <property type="entry name" value="Farnesyl Diphosphate Synthase"/>
    <property type="match status" value="1"/>
</dbReference>
<reference evidence="1" key="2">
    <citation type="submission" date="2020-09" db="EMBL/GenBank/DDBJ databases">
        <authorList>
            <person name="Sun Q."/>
            <person name="Ohkuma M."/>
        </authorList>
    </citation>
    <scope>NUCLEOTIDE SEQUENCE</scope>
    <source>
        <strain evidence="1">JCM 4633</strain>
    </source>
</reference>
<evidence type="ECO:0000313" key="2">
    <source>
        <dbReference type="Proteomes" id="UP000646244"/>
    </source>
</evidence>
<proteinExistence type="predicted"/>
<dbReference type="RefSeq" id="WP_190109475.1">
    <property type="nucleotide sequence ID" value="NZ_BMVB01000006.1"/>
</dbReference>
<evidence type="ECO:0000313" key="1">
    <source>
        <dbReference type="EMBL" id="GHC45911.1"/>
    </source>
</evidence>
<dbReference type="EMBL" id="BMVB01000006">
    <property type="protein sequence ID" value="GHC45911.1"/>
    <property type="molecule type" value="Genomic_DNA"/>
</dbReference>
<evidence type="ECO:0008006" key="3">
    <source>
        <dbReference type="Google" id="ProtNLM"/>
    </source>
</evidence>
<dbReference type="InterPro" id="IPR002060">
    <property type="entry name" value="Squ/phyt_synthse"/>
</dbReference>
<organism evidence="1 2">
    <name type="scientific">Streptomyces cinnamoneus</name>
    <name type="common">Streptoverticillium cinnamoneum</name>
    <dbReference type="NCBI Taxonomy" id="53446"/>
    <lineage>
        <taxon>Bacteria</taxon>
        <taxon>Bacillati</taxon>
        <taxon>Actinomycetota</taxon>
        <taxon>Actinomycetes</taxon>
        <taxon>Kitasatosporales</taxon>
        <taxon>Streptomycetaceae</taxon>
        <taxon>Streptomyces</taxon>
        <taxon>Streptomyces cinnamoneus group</taxon>
    </lineage>
</organism>
<protein>
    <recommendedName>
        <fullName evidence="3">Phytoene/squalene synthetase</fullName>
    </recommendedName>
</protein>
<dbReference type="PANTHER" id="PTHR31480">
    <property type="entry name" value="BIFUNCTIONAL LYCOPENE CYCLASE/PHYTOENE SYNTHASE"/>
    <property type="match status" value="1"/>
</dbReference>
<dbReference type="Pfam" id="PF00494">
    <property type="entry name" value="SQS_PSY"/>
    <property type="match status" value="1"/>
</dbReference>
<accession>A0A918TFL5</accession>
<comment type="caution">
    <text evidence="1">The sequence shown here is derived from an EMBL/GenBank/DDBJ whole genome shotgun (WGS) entry which is preliminary data.</text>
</comment>
<reference evidence="1" key="1">
    <citation type="journal article" date="2014" name="Int. J. Syst. Evol. Microbiol.">
        <title>Complete genome sequence of Corynebacterium casei LMG S-19264T (=DSM 44701T), isolated from a smear-ripened cheese.</title>
        <authorList>
            <consortium name="US DOE Joint Genome Institute (JGI-PGF)"/>
            <person name="Walter F."/>
            <person name="Albersmeier A."/>
            <person name="Kalinowski J."/>
            <person name="Ruckert C."/>
        </authorList>
    </citation>
    <scope>NUCLEOTIDE SEQUENCE</scope>
    <source>
        <strain evidence="1">JCM 4633</strain>
    </source>
</reference>